<dbReference type="EMBL" id="JALLPB020000037">
    <property type="protein sequence ID" value="KAL3823482.1"/>
    <property type="molecule type" value="Genomic_DNA"/>
</dbReference>
<sequence>MAQLTTLEAKHSIFDRRPPAASILIDPRRLSIFGVRSRRGELDMTDSPN</sequence>
<evidence type="ECO:0000313" key="1">
    <source>
        <dbReference type="EMBL" id="KAL3823482.1"/>
    </source>
</evidence>
<proteinExistence type="predicted"/>
<evidence type="ECO:0000313" key="2">
    <source>
        <dbReference type="Proteomes" id="UP001530377"/>
    </source>
</evidence>
<gene>
    <name evidence="1" type="ORF">ACHAXA_010242</name>
</gene>
<dbReference type="AlphaFoldDB" id="A0ABD3SGB7"/>
<comment type="caution">
    <text evidence="1">The sequence shown here is derived from an EMBL/GenBank/DDBJ whole genome shotgun (WGS) entry which is preliminary data.</text>
</comment>
<keyword evidence="2" id="KW-1185">Reference proteome</keyword>
<reference evidence="1 2" key="1">
    <citation type="submission" date="2024-10" db="EMBL/GenBank/DDBJ databases">
        <title>Updated reference genomes for cyclostephanoid diatoms.</title>
        <authorList>
            <person name="Roberts W.R."/>
            <person name="Alverson A.J."/>
        </authorList>
    </citation>
    <scope>NUCLEOTIDE SEQUENCE [LARGE SCALE GENOMIC DNA]</scope>
    <source>
        <strain evidence="1 2">AJA228-03</strain>
    </source>
</reference>
<organism evidence="1 2">
    <name type="scientific">Cyclostephanos tholiformis</name>
    <dbReference type="NCBI Taxonomy" id="382380"/>
    <lineage>
        <taxon>Eukaryota</taxon>
        <taxon>Sar</taxon>
        <taxon>Stramenopiles</taxon>
        <taxon>Ochrophyta</taxon>
        <taxon>Bacillariophyta</taxon>
        <taxon>Coscinodiscophyceae</taxon>
        <taxon>Thalassiosirophycidae</taxon>
        <taxon>Stephanodiscales</taxon>
        <taxon>Stephanodiscaceae</taxon>
        <taxon>Cyclostephanos</taxon>
    </lineage>
</organism>
<name>A0ABD3SGB7_9STRA</name>
<dbReference type="Proteomes" id="UP001530377">
    <property type="component" value="Unassembled WGS sequence"/>
</dbReference>
<accession>A0ABD3SGB7</accession>
<protein>
    <submittedName>
        <fullName evidence="1">Uncharacterized protein</fullName>
    </submittedName>
</protein>